<organism evidence="1 2">
    <name type="scientific">Paenibacillus contaminans</name>
    <dbReference type="NCBI Taxonomy" id="450362"/>
    <lineage>
        <taxon>Bacteria</taxon>
        <taxon>Bacillati</taxon>
        <taxon>Bacillota</taxon>
        <taxon>Bacilli</taxon>
        <taxon>Bacillales</taxon>
        <taxon>Paenibacillaceae</taxon>
        <taxon>Paenibacillus</taxon>
    </lineage>
</organism>
<dbReference type="EMBL" id="QMFB01000015">
    <property type="protein sequence ID" value="RAV18695.1"/>
    <property type="molecule type" value="Genomic_DNA"/>
</dbReference>
<evidence type="ECO:0000313" key="2">
    <source>
        <dbReference type="Proteomes" id="UP000250369"/>
    </source>
</evidence>
<gene>
    <name evidence="1" type="ORF">DQG23_23400</name>
</gene>
<name>A0A329MFH6_9BACL</name>
<dbReference type="Proteomes" id="UP000250369">
    <property type="component" value="Unassembled WGS sequence"/>
</dbReference>
<accession>A0A329MFH6</accession>
<evidence type="ECO:0008006" key="3">
    <source>
        <dbReference type="Google" id="ProtNLM"/>
    </source>
</evidence>
<protein>
    <recommendedName>
        <fullName evidence="3">Group II intron maturase-specific domain-containing protein</fullName>
    </recommendedName>
</protein>
<proteinExistence type="predicted"/>
<comment type="caution">
    <text evidence="1">The sequence shown here is derived from an EMBL/GenBank/DDBJ whole genome shotgun (WGS) entry which is preliminary data.</text>
</comment>
<sequence length="83" mass="9691">MNGSFGLLAKLDWYIVQRLTRRYAKKRQDARWMGSFQEVKVMAYPAIKAHRYAVVRNSPLGARNRGSLYAGVRFCRLGERNLR</sequence>
<dbReference type="AlphaFoldDB" id="A0A329MFH6"/>
<reference evidence="1 2" key="1">
    <citation type="journal article" date="2009" name="Int. J. Syst. Evol. Microbiol.">
        <title>Paenibacillus contaminans sp. nov., isolated from a contaminated laboratory plate.</title>
        <authorList>
            <person name="Chou J.H."/>
            <person name="Lee J.H."/>
            <person name="Lin M.C."/>
            <person name="Chang P.S."/>
            <person name="Arun A.B."/>
            <person name="Young C.C."/>
            <person name="Chen W.M."/>
        </authorList>
    </citation>
    <scope>NUCLEOTIDE SEQUENCE [LARGE SCALE GENOMIC DNA]</scope>
    <source>
        <strain evidence="1 2">CKOBP-6</strain>
    </source>
</reference>
<evidence type="ECO:0000313" key="1">
    <source>
        <dbReference type="EMBL" id="RAV18695.1"/>
    </source>
</evidence>
<keyword evidence="2" id="KW-1185">Reference proteome</keyword>